<keyword evidence="3" id="KW-1185">Reference proteome</keyword>
<evidence type="ECO:0000313" key="2">
    <source>
        <dbReference type="EMBL" id="MCI17153.1"/>
    </source>
</evidence>
<keyword evidence="1" id="KW-0732">Signal</keyword>
<feature type="chain" id="PRO_5017175759" evidence="1">
    <location>
        <begin position="25"/>
        <end position="118"/>
    </location>
</feature>
<organism evidence="2 3">
    <name type="scientific">Trifolium medium</name>
    <dbReference type="NCBI Taxonomy" id="97028"/>
    <lineage>
        <taxon>Eukaryota</taxon>
        <taxon>Viridiplantae</taxon>
        <taxon>Streptophyta</taxon>
        <taxon>Embryophyta</taxon>
        <taxon>Tracheophyta</taxon>
        <taxon>Spermatophyta</taxon>
        <taxon>Magnoliopsida</taxon>
        <taxon>eudicotyledons</taxon>
        <taxon>Gunneridae</taxon>
        <taxon>Pentapetalae</taxon>
        <taxon>rosids</taxon>
        <taxon>fabids</taxon>
        <taxon>Fabales</taxon>
        <taxon>Fabaceae</taxon>
        <taxon>Papilionoideae</taxon>
        <taxon>50 kb inversion clade</taxon>
        <taxon>NPAAA clade</taxon>
        <taxon>Hologalegina</taxon>
        <taxon>IRL clade</taxon>
        <taxon>Trifolieae</taxon>
        <taxon>Trifolium</taxon>
    </lineage>
</organism>
<dbReference type="EMBL" id="LXQA010104130">
    <property type="protein sequence ID" value="MCI17153.1"/>
    <property type="molecule type" value="Genomic_DNA"/>
</dbReference>
<feature type="signal peptide" evidence="1">
    <location>
        <begin position="1"/>
        <end position="24"/>
    </location>
</feature>
<protein>
    <submittedName>
        <fullName evidence="2">Receptor-like protein kinase ANXUR2</fullName>
    </submittedName>
</protein>
<feature type="non-terminal residue" evidence="2">
    <location>
        <position position="118"/>
    </location>
</feature>
<comment type="caution">
    <text evidence="2">The sequence shown here is derived from an EMBL/GenBank/DDBJ whole genome shotgun (WGS) entry which is preliminary data.</text>
</comment>
<dbReference type="Proteomes" id="UP000265520">
    <property type="component" value="Unassembled WGS sequence"/>
</dbReference>
<evidence type="ECO:0000256" key="1">
    <source>
        <dbReference type="SAM" id="SignalP"/>
    </source>
</evidence>
<proteinExistence type="predicted"/>
<dbReference type="GO" id="GO:0016301">
    <property type="term" value="F:kinase activity"/>
    <property type="evidence" value="ECO:0007669"/>
    <property type="project" value="UniProtKB-KW"/>
</dbReference>
<reference evidence="2 3" key="1">
    <citation type="journal article" date="2018" name="Front. Plant Sci.">
        <title>Red Clover (Trifolium pratense) and Zigzag Clover (T. medium) - A Picture of Genomic Similarities and Differences.</title>
        <authorList>
            <person name="Dluhosova J."/>
            <person name="Istvanek J."/>
            <person name="Nedelnik J."/>
            <person name="Repkova J."/>
        </authorList>
    </citation>
    <scope>NUCLEOTIDE SEQUENCE [LARGE SCALE GENOMIC DNA]</scope>
    <source>
        <strain evidence="3">cv. 10/8</strain>
        <tissue evidence="2">Leaf</tissue>
    </source>
</reference>
<evidence type="ECO:0000313" key="3">
    <source>
        <dbReference type="Proteomes" id="UP000265520"/>
    </source>
</evidence>
<dbReference type="AlphaFoldDB" id="A0A392PYD8"/>
<accession>A0A392PYD8</accession>
<keyword evidence="2" id="KW-0675">Receptor</keyword>
<keyword evidence="2" id="KW-0418">Kinase</keyword>
<name>A0A392PYD8_9FABA</name>
<keyword evidence="2" id="KW-0808">Transferase</keyword>
<sequence length="118" mass="13653">MALLGKWCWRLLMDKGCLWFRVLAARYGIERGRFKEGEGEGLRGGGRLCLFDLAENKSSTVAEMSSLGWKAGGEAWAWRRQLWVWEEEMLGECQTLLLNISLQTQSSDKWQWQPDPKK</sequence>